<gene>
    <name evidence="1" type="ORF">HPB50_007783</name>
</gene>
<evidence type="ECO:0000313" key="1">
    <source>
        <dbReference type="EMBL" id="KAH6923837.1"/>
    </source>
</evidence>
<reference evidence="1" key="1">
    <citation type="submission" date="2020-05" db="EMBL/GenBank/DDBJ databases">
        <title>Large-scale comparative analyses of tick genomes elucidate their genetic diversity and vector capacities.</title>
        <authorList>
            <person name="Jia N."/>
            <person name="Wang J."/>
            <person name="Shi W."/>
            <person name="Du L."/>
            <person name="Sun Y."/>
            <person name="Zhan W."/>
            <person name="Jiang J."/>
            <person name="Wang Q."/>
            <person name="Zhang B."/>
            <person name="Ji P."/>
            <person name="Sakyi L.B."/>
            <person name="Cui X."/>
            <person name="Yuan T."/>
            <person name="Jiang B."/>
            <person name="Yang W."/>
            <person name="Lam T.T.-Y."/>
            <person name="Chang Q."/>
            <person name="Ding S."/>
            <person name="Wang X."/>
            <person name="Zhu J."/>
            <person name="Ruan X."/>
            <person name="Zhao L."/>
            <person name="Wei J."/>
            <person name="Que T."/>
            <person name="Du C."/>
            <person name="Cheng J."/>
            <person name="Dai P."/>
            <person name="Han X."/>
            <person name="Huang E."/>
            <person name="Gao Y."/>
            <person name="Liu J."/>
            <person name="Shao H."/>
            <person name="Ye R."/>
            <person name="Li L."/>
            <person name="Wei W."/>
            <person name="Wang X."/>
            <person name="Wang C."/>
            <person name="Yang T."/>
            <person name="Huo Q."/>
            <person name="Li W."/>
            <person name="Guo W."/>
            <person name="Chen H."/>
            <person name="Zhou L."/>
            <person name="Ni X."/>
            <person name="Tian J."/>
            <person name="Zhou Y."/>
            <person name="Sheng Y."/>
            <person name="Liu T."/>
            <person name="Pan Y."/>
            <person name="Xia L."/>
            <person name="Li J."/>
            <person name="Zhao F."/>
            <person name="Cao W."/>
        </authorList>
    </citation>
    <scope>NUCLEOTIDE SEQUENCE</scope>
    <source>
        <strain evidence="1">Hyas-2018</strain>
    </source>
</reference>
<sequence>MRWVLKFCPKVRTIVKMDDDVGVHPFELRRYLDEELPRKYNDLHCFVWGANTVYRDPLHRHCVHEDELILDKYPSYCSGRFIIMTMDIMKKLLVASRIVKAFVTDDAYVTGQLALFANVGHVLINARADWSSSSKIEPMLAGTLLFTHEYFTYGLSIGRRAEWGLVLWNYNLKHLTERKRLDLSHRLNDELYRQDFVSTRVILQNRPLF</sequence>
<keyword evidence="2" id="KW-1185">Reference proteome</keyword>
<accession>A0ACB7RLM1</accession>
<dbReference type="Proteomes" id="UP000821845">
    <property type="component" value="Chromosome 8"/>
</dbReference>
<organism evidence="1 2">
    <name type="scientific">Hyalomma asiaticum</name>
    <name type="common">Tick</name>
    <dbReference type="NCBI Taxonomy" id="266040"/>
    <lineage>
        <taxon>Eukaryota</taxon>
        <taxon>Metazoa</taxon>
        <taxon>Ecdysozoa</taxon>
        <taxon>Arthropoda</taxon>
        <taxon>Chelicerata</taxon>
        <taxon>Arachnida</taxon>
        <taxon>Acari</taxon>
        <taxon>Parasitiformes</taxon>
        <taxon>Ixodida</taxon>
        <taxon>Ixodoidea</taxon>
        <taxon>Ixodidae</taxon>
        <taxon>Hyalomminae</taxon>
        <taxon>Hyalomma</taxon>
    </lineage>
</organism>
<dbReference type="EMBL" id="CM023488">
    <property type="protein sequence ID" value="KAH6923837.1"/>
    <property type="molecule type" value="Genomic_DNA"/>
</dbReference>
<proteinExistence type="predicted"/>
<evidence type="ECO:0000313" key="2">
    <source>
        <dbReference type="Proteomes" id="UP000821845"/>
    </source>
</evidence>
<comment type="caution">
    <text evidence="1">The sequence shown here is derived from an EMBL/GenBank/DDBJ whole genome shotgun (WGS) entry which is preliminary data.</text>
</comment>
<protein>
    <submittedName>
        <fullName evidence="1">Uncharacterized protein</fullName>
    </submittedName>
</protein>
<name>A0ACB7RLM1_HYAAI</name>